<dbReference type="SFLD" id="SFLDS00003">
    <property type="entry name" value="Haloacid_Dehalogenase"/>
    <property type="match status" value="1"/>
</dbReference>
<dbReference type="InterPro" id="IPR041492">
    <property type="entry name" value="HAD_2"/>
</dbReference>
<dbReference type="AlphaFoldDB" id="A0A1T4NIY2"/>
<name>A0A1T4NIY2_9FIRM</name>
<sequence length="214" mass="24429">MIKCVILDCDGTMFDTERLAKKAYEDFASQHGVNLDQEFWRGICGTGLEFAKPQLDRFPIIRDNIKEISALRLKNITHGSASKDNLVKKGLYDLLDYCKENQIKVAIASSSHFDYVNMLLDHMSKPYEFDFILCGDMITHKKPDPEIFNTVIEKLNVKPEETLILEDSLMGLIAAKEANAIAGFIEDQVIKNEKIEELLDVEFPDFTFVPQYLV</sequence>
<dbReference type="PANTHER" id="PTHR18901:SF38">
    <property type="entry name" value="PSEUDOURIDINE-5'-PHOSPHATASE"/>
    <property type="match status" value="1"/>
</dbReference>
<dbReference type="Gene3D" id="3.40.50.1000">
    <property type="entry name" value="HAD superfamily/HAD-like"/>
    <property type="match status" value="1"/>
</dbReference>
<dbReference type="EMBL" id="FUWY01000004">
    <property type="protein sequence ID" value="SJZ79281.1"/>
    <property type="molecule type" value="Genomic_DNA"/>
</dbReference>
<dbReference type="InterPro" id="IPR023198">
    <property type="entry name" value="PGP-like_dom2"/>
</dbReference>
<dbReference type="OrthoDB" id="1315649at2"/>
<dbReference type="CDD" id="cd07505">
    <property type="entry name" value="HAD_BPGM-like"/>
    <property type="match status" value="1"/>
</dbReference>
<accession>A0A1T4NIY2</accession>
<dbReference type="PANTHER" id="PTHR18901">
    <property type="entry name" value="2-DEOXYGLUCOSE-6-PHOSPHATE PHOSPHATASE 2"/>
    <property type="match status" value="1"/>
</dbReference>
<dbReference type="STRING" id="118967.SAMN02745191_1658"/>
<dbReference type="InterPro" id="IPR006439">
    <property type="entry name" value="HAD-SF_hydro_IA"/>
</dbReference>
<dbReference type="InterPro" id="IPR023214">
    <property type="entry name" value="HAD_sf"/>
</dbReference>
<keyword evidence="2" id="KW-1185">Reference proteome</keyword>
<dbReference type="RefSeq" id="WP_159443761.1">
    <property type="nucleotide sequence ID" value="NZ_FUWY01000004.1"/>
</dbReference>
<dbReference type="InterPro" id="IPR036412">
    <property type="entry name" value="HAD-like_sf"/>
</dbReference>
<proteinExistence type="predicted"/>
<dbReference type="SFLD" id="SFLDG01129">
    <property type="entry name" value="C1.5:_HAD__Beta-PGM__Phosphata"/>
    <property type="match status" value="1"/>
</dbReference>
<evidence type="ECO:0000313" key="1">
    <source>
        <dbReference type="EMBL" id="SJZ79281.1"/>
    </source>
</evidence>
<organism evidence="1 2">
    <name type="scientific">Anaerorhabdus furcosa</name>
    <dbReference type="NCBI Taxonomy" id="118967"/>
    <lineage>
        <taxon>Bacteria</taxon>
        <taxon>Bacillati</taxon>
        <taxon>Bacillota</taxon>
        <taxon>Erysipelotrichia</taxon>
        <taxon>Erysipelotrichales</taxon>
        <taxon>Erysipelotrichaceae</taxon>
        <taxon>Anaerorhabdus</taxon>
    </lineage>
</organism>
<dbReference type="Proteomes" id="UP000243297">
    <property type="component" value="Unassembled WGS sequence"/>
</dbReference>
<dbReference type="Pfam" id="PF13419">
    <property type="entry name" value="HAD_2"/>
    <property type="match status" value="1"/>
</dbReference>
<dbReference type="SUPFAM" id="SSF56784">
    <property type="entry name" value="HAD-like"/>
    <property type="match status" value="1"/>
</dbReference>
<dbReference type="PRINTS" id="PR00413">
    <property type="entry name" value="HADHALOGNASE"/>
</dbReference>
<dbReference type="NCBIfam" id="TIGR01549">
    <property type="entry name" value="HAD-SF-IA-v1"/>
    <property type="match status" value="1"/>
</dbReference>
<dbReference type="NCBIfam" id="TIGR01509">
    <property type="entry name" value="HAD-SF-IA-v3"/>
    <property type="match status" value="1"/>
</dbReference>
<gene>
    <name evidence="1" type="ORF">SAMN02745191_1658</name>
</gene>
<protein>
    <submittedName>
        <fullName evidence="1">Haloacid dehalogenase superfamily, subfamily IA, variant 3 with third motif having DD or ED/haloacid dehalogenase superfamily, subfamily IA, variant 1 with third motif having Dx(3-4)D or Dx(3-4)E</fullName>
    </submittedName>
</protein>
<dbReference type="Gene3D" id="1.10.150.240">
    <property type="entry name" value="Putative phosphatase, domain 2"/>
    <property type="match status" value="1"/>
</dbReference>
<reference evidence="2" key="1">
    <citation type="submission" date="2017-02" db="EMBL/GenBank/DDBJ databases">
        <authorList>
            <person name="Varghese N."/>
            <person name="Submissions S."/>
        </authorList>
    </citation>
    <scope>NUCLEOTIDE SEQUENCE [LARGE SCALE GENOMIC DNA]</scope>
    <source>
        <strain evidence="2">ATCC 25662</strain>
    </source>
</reference>
<evidence type="ECO:0000313" key="2">
    <source>
        <dbReference type="Proteomes" id="UP000243297"/>
    </source>
</evidence>